<feature type="domain" description="CBM6" evidence="3">
    <location>
        <begin position="455"/>
        <end position="578"/>
    </location>
</feature>
<keyword evidence="7" id="KW-1185">Reference proteome</keyword>
<dbReference type="InterPro" id="IPR005084">
    <property type="entry name" value="CBM6"/>
</dbReference>
<feature type="chain" id="PRO_5040782944" description="CBM6 domain-containing protein" evidence="2">
    <location>
        <begin position="25"/>
        <end position="662"/>
    </location>
</feature>
<evidence type="ECO:0000259" key="3">
    <source>
        <dbReference type="PROSITE" id="PS51175"/>
    </source>
</evidence>
<dbReference type="SUPFAM" id="SSF49785">
    <property type="entry name" value="Galactose-binding domain-like"/>
    <property type="match status" value="1"/>
</dbReference>
<comment type="caution">
    <text evidence="4">The sequence shown here is derived from an EMBL/GenBank/DDBJ whole genome shotgun (WGS) entry which is preliminary data.</text>
</comment>
<evidence type="ECO:0000313" key="5">
    <source>
        <dbReference type="EMBL" id="MDQ0336809.1"/>
    </source>
</evidence>
<dbReference type="CDD" id="cd04084">
    <property type="entry name" value="CBM6_xylanase-like"/>
    <property type="match status" value="1"/>
</dbReference>
<evidence type="ECO:0000313" key="4">
    <source>
        <dbReference type="EMBL" id="MBP1841268.1"/>
    </source>
</evidence>
<accession>A0A9X0YQR5</accession>
<dbReference type="Pfam" id="PF03422">
    <property type="entry name" value="CBM_6"/>
    <property type="match status" value="1"/>
</dbReference>
<protein>
    <recommendedName>
        <fullName evidence="3">CBM6 domain-containing protein</fullName>
    </recommendedName>
</protein>
<dbReference type="EMBL" id="JAUSUU010000011">
    <property type="protein sequence ID" value="MDQ0336809.1"/>
    <property type="molecule type" value="Genomic_DNA"/>
</dbReference>
<dbReference type="AlphaFoldDB" id="A0A9X0YQR5"/>
<dbReference type="InterPro" id="IPR008979">
    <property type="entry name" value="Galactose-bd-like_sf"/>
</dbReference>
<dbReference type="PROSITE" id="PS51175">
    <property type="entry name" value="CBM6"/>
    <property type="match status" value="1"/>
</dbReference>
<sequence>MKKITFLFTIGCLLTTAFFTNYYAQTVVTSLFDLRNAVVQSNQNIVLQAGDYNFEDLPSKYRNISISGSNNVIDLTDVYINFPISTSNTAHITVTGDNNTIRGGVFEDTYSSGITEITDFVAYNEDRTELAVGADPHIIITGDAEGTRIVKTKMTVRGSFPYGYGSLFGIGAGNTYGLDKRAGIQINGPNTEIDSCEVQMRAFGHGIFIGEPAANTLVKNTLVEGVVRKGSELYADGENSLLAQNDYKDNDGNVVDPDDVISLCEDGIRMYNGGGRATVENCVVKKMRGGIKLYLSSEATVSNSTSIDCGDVNFNMPTGGTITNSIGNFAYEELSDFAGNKNGYNAEWTILPSPHATGSHNIADVSGNNHYLVFHRADGPLDTDEERAIVVTGNNSTIINETEYAIILEASASGNIIYSCGGGAVTDNGTDNTVTQLEDCADIEMPTCGDFDPFSRIEAEDYCDQSGVELEGSSQGTDNLSYIHNGDWVMYSDVDFGDQALSVSASMASPNDGGNIEFRLGSTTGTLIGTATVGNTGGWQTYETVTANLTAVSGVQDLYLVFTGEGSSLFNLDYFQFFTTLGVNDIIESTIKMYPNPIKNELHINKAMGAKVDVFDSLGKLILSSKLSTNDSSIDTSSLTPGLYFVRLEKNNAIDFKKIIKE</sequence>
<dbReference type="NCBIfam" id="TIGR04183">
    <property type="entry name" value="Por_Secre_tail"/>
    <property type="match status" value="1"/>
</dbReference>
<evidence type="ECO:0000256" key="2">
    <source>
        <dbReference type="SAM" id="SignalP"/>
    </source>
</evidence>
<keyword evidence="1 2" id="KW-0732">Signal</keyword>
<dbReference type="GO" id="GO:0030246">
    <property type="term" value="F:carbohydrate binding"/>
    <property type="evidence" value="ECO:0007669"/>
    <property type="project" value="InterPro"/>
</dbReference>
<organism evidence="4 6">
    <name type="scientific">Formosa algae</name>
    <dbReference type="NCBI Taxonomy" id="225843"/>
    <lineage>
        <taxon>Bacteria</taxon>
        <taxon>Pseudomonadati</taxon>
        <taxon>Bacteroidota</taxon>
        <taxon>Flavobacteriia</taxon>
        <taxon>Flavobacteriales</taxon>
        <taxon>Flavobacteriaceae</taxon>
        <taxon>Formosa</taxon>
    </lineage>
</organism>
<dbReference type="Gene3D" id="2.60.120.260">
    <property type="entry name" value="Galactose-binding domain-like"/>
    <property type="match status" value="1"/>
</dbReference>
<dbReference type="Proteomes" id="UP001138672">
    <property type="component" value="Unassembled WGS sequence"/>
</dbReference>
<proteinExistence type="predicted"/>
<dbReference type="RefSeq" id="WP_057781636.1">
    <property type="nucleotide sequence ID" value="NZ_JAGGJQ010000010.1"/>
</dbReference>
<feature type="signal peptide" evidence="2">
    <location>
        <begin position="1"/>
        <end position="24"/>
    </location>
</feature>
<dbReference type="InterPro" id="IPR006584">
    <property type="entry name" value="Cellulose-bd_IV"/>
</dbReference>
<evidence type="ECO:0000313" key="7">
    <source>
        <dbReference type="Proteomes" id="UP001231587"/>
    </source>
</evidence>
<dbReference type="Pfam" id="PF18962">
    <property type="entry name" value="Por_Secre_tail"/>
    <property type="match status" value="1"/>
</dbReference>
<dbReference type="SMART" id="SM00606">
    <property type="entry name" value="CBD_IV"/>
    <property type="match status" value="1"/>
</dbReference>
<dbReference type="Proteomes" id="UP001231587">
    <property type="component" value="Unassembled WGS sequence"/>
</dbReference>
<dbReference type="InterPro" id="IPR011050">
    <property type="entry name" value="Pectin_lyase_fold/virulence"/>
</dbReference>
<evidence type="ECO:0000256" key="1">
    <source>
        <dbReference type="ARBA" id="ARBA00022729"/>
    </source>
</evidence>
<reference evidence="4" key="1">
    <citation type="submission" date="2021-03" db="EMBL/GenBank/DDBJ databases">
        <title>Genomic Encyclopedia of Type Strains, Phase IV (KMG-IV): sequencing the most valuable type-strain genomes for metagenomic binning, comparative biology and taxonomic classification.</title>
        <authorList>
            <person name="Goeker M."/>
        </authorList>
    </citation>
    <scope>NUCLEOTIDE SEQUENCE</scope>
    <source>
        <strain evidence="4">DSM 15523</strain>
        <strain evidence="5 7">DSM 16476</strain>
    </source>
</reference>
<gene>
    <name evidence="4" type="ORF">J2Z56_003200</name>
    <name evidence="5" type="ORF">J2Z57_003266</name>
</gene>
<dbReference type="InterPro" id="IPR026444">
    <property type="entry name" value="Secre_tail"/>
</dbReference>
<dbReference type="OrthoDB" id="1415361at2"/>
<dbReference type="EMBL" id="JAGGJQ010000010">
    <property type="protein sequence ID" value="MBP1841268.1"/>
    <property type="molecule type" value="Genomic_DNA"/>
</dbReference>
<name>A0A9X0YQR5_9FLAO</name>
<dbReference type="SUPFAM" id="SSF51126">
    <property type="entry name" value="Pectin lyase-like"/>
    <property type="match status" value="1"/>
</dbReference>
<evidence type="ECO:0000313" key="6">
    <source>
        <dbReference type="Proteomes" id="UP001138672"/>
    </source>
</evidence>